<sequence length="155" mass="17986">MLPITDHADDILNDPRGIAVINFLFGAQNPQTDYSHPRRVTPTFIKHIPKLLEIFNHSLVDQFNQPVPPIETVCDPRVTLSQRVIYLTQAQTEHHIHSFFDQTPDSWVIHVLYVLRFVLDWYDYGGQVSIRVAQEGYTIFHPNSKSFLDPEFSQD</sequence>
<proteinExistence type="predicted"/>
<comment type="caution">
    <text evidence="1">The sequence shown here is derived from an EMBL/GenBank/DDBJ whole genome shotgun (WGS) entry which is preliminary data.</text>
</comment>
<dbReference type="RefSeq" id="WP_057801177.1">
    <property type="nucleotide sequence ID" value="NZ_AZDV01000005.1"/>
</dbReference>
<dbReference type="AlphaFoldDB" id="A0A0R1LQP1"/>
<accession>A0A0R1LQP1</accession>
<dbReference type="EMBL" id="AZDV01000005">
    <property type="protein sequence ID" value="KRK95939.1"/>
    <property type="molecule type" value="Genomic_DNA"/>
</dbReference>
<keyword evidence="2" id="KW-1185">Reference proteome</keyword>
<protein>
    <submittedName>
        <fullName evidence="1">Uncharacterized protein</fullName>
    </submittedName>
</protein>
<evidence type="ECO:0000313" key="2">
    <source>
        <dbReference type="Proteomes" id="UP000051955"/>
    </source>
</evidence>
<organism evidence="1 2">
    <name type="scientific">Levilactobacillus acidifarinae DSM 19394 = JCM 15949</name>
    <dbReference type="NCBI Taxonomy" id="1423715"/>
    <lineage>
        <taxon>Bacteria</taxon>
        <taxon>Bacillati</taxon>
        <taxon>Bacillota</taxon>
        <taxon>Bacilli</taxon>
        <taxon>Lactobacillales</taxon>
        <taxon>Lactobacillaceae</taxon>
        <taxon>Levilactobacillus</taxon>
    </lineage>
</organism>
<reference evidence="1 2" key="1">
    <citation type="journal article" date="2015" name="Genome Announc.">
        <title>Expanding the biotechnology potential of lactobacilli through comparative genomics of 213 strains and associated genera.</title>
        <authorList>
            <person name="Sun Z."/>
            <person name="Harris H.M."/>
            <person name="McCann A."/>
            <person name="Guo C."/>
            <person name="Argimon S."/>
            <person name="Zhang W."/>
            <person name="Yang X."/>
            <person name="Jeffery I.B."/>
            <person name="Cooney J.C."/>
            <person name="Kagawa T.F."/>
            <person name="Liu W."/>
            <person name="Song Y."/>
            <person name="Salvetti E."/>
            <person name="Wrobel A."/>
            <person name="Rasinkangas P."/>
            <person name="Parkhill J."/>
            <person name="Rea M.C."/>
            <person name="O'Sullivan O."/>
            <person name="Ritari J."/>
            <person name="Douillard F.P."/>
            <person name="Paul Ross R."/>
            <person name="Yang R."/>
            <person name="Briner A.E."/>
            <person name="Felis G.E."/>
            <person name="de Vos W.M."/>
            <person name="Barrangou R."/>
            <person name="Klaenhammer T.R."/>
            <person name="Caufield P.W."/>
            <person name="Cui Y."/>
            <person name="Zhang H."/>
            <person name="O'Toole P.W."/>
        </authorList>
    </citation>
    <scope>NUCLEOTIDE SEQUENCE [LARGE SCALE GENOMIC DNA]</scope>
    <source>
        <strain evidence="1 2">DSM 19394</strain>
    </source>
</reference>
<dbReference type="STRING" id="1423715.FD25_GL002400"/>
<name>A0A0R1LQP1_9LACO</name>
<gene>
    <name evidence="1" type="ORF">FD25_GL002400</name>
</gene>
<dbReference type="Proteomes" id="UP000051955">
    <property type="component" value="Unassembled WGS sequence"/>
</dbReference>
<evidence type="ECO:0000313" key="1">
    <source>
        <dbReference type="EMBL" id="KRK95939.1"/>
    </source>
</evidence>
<dbReference type="PATRIC" id="fig|1423715.3.peg.2477"/>